<dbReference type="Proteomes" id="UP000007115">
    <property type="component" value="Unassembled WGS sequence"/>
</dbReference>
<keyword evidence="2" id="KW-0812">Transmembrane</keyword>
<dbReference type="HOGENOM" id="CLU_715839_0_0_1"/>
<accession>G9MIR7</accession>
<feature type="transmembrane region" description="Helical" evidence="2">
    <location>
        <begin position="42"/>
        <end position="64"/>
    </location>
</feature>
<organism evidence="3 4">
    <name type="scientific">Hypocrea virens (strain Gv29-8 / FGSC 10586)</name>
    <name type="common">Gliocladium virens</name>
    <name type="synonym">Trichoderma virens</name>
    <dbReference type="NCBI Taxonomy" id="413071"/>
    <lineage>
        <taxon>Eukaryota</taxon>
        <taxon>Fungi</taxon>
        <taxon>Dikarya</taxon>
        <taxon>Ascomycota</taxon>
        <taxon>Pezizomycotina</taxon>
        <taxon>Sordariomycetes</taxon>
        <taxon>Hypocreomycetidae</taxon>
        <taxon>Hypocreales</taxon>
        <taxon>Hypocreaceae</taxon>
        <taxon>Trichoderma</taxon>
    </lineage>
</organism>
<feature type="compositionally biased region" description="Low complexity" evidence="1">
    <location>
        <begin position="8"/>
        <end position="18"/>
    </location>
</feature>
<dbReference type="EMBL" id="ABDF02000003">
    <property type="protein sequence ID" value="EHK25383.1"/>
    <property type="molecule type" value="Genomic_DNA"/>
</dbReference>
<feature type="compositionally biased region" description="Basic and acidic residues" evidence="1">
    <location>
        <begin position="162"/>
        <end position="184"/>
    </location>
</feature>
<feature type="region of interest" description="Disordered" evidence="1">
    <location>
        <begin position="162"/>
        <end position="188"/>
    </location>
</feature>
<protein>
    <submittedName>
        <fullName evidence="3">Uncharacterized protein</fullName>
    </submittedName>
</protein>
<dbReference type="AlphaFoldDB" id="G9MIR7"/>
<dbReference type="VEuPathDB" id="FungiDB:TRIVIDRAFT_219158"/>
<sequence>MADERRSPSSTPSPRGGSQDANHETTLYGRIRKFLCASATRNCLLVLSMISKLCLATAVTILWARTKPFGRFGRNVMGEHSSAGTLTPWRMGVFFSLSWVSVGDFSITNLLRTIDSFMYNPPPDEVPIQDEPETIKMTSVVVQQDAPALPCFEFETVTAAQDAKERSLHPRSDKGNDGDQEIQKDTPTLPFIQSVRVITPQDAEEEEVVPALPVFEFVPETVTTPQHTEEEEVVPALPTFEVGPETVSTPQRTEEEEVIPALPSIKSGIFMTPEDTEEEEVEEVAPALPTFKFEFETITTPQHTGEEEVTSVSSLTESETMTALDVAGQGDKYSKGDERDDWYEDNYCGQSNSSSQSDDSGQSWEYLKEIIDIWGDDISIVSLDEE</sequence>
<evidence type="ECO:0000256" key="2">
    <source>
        <dbReference type="SAM" id="Phobius"/>
    </source>
</evidence>
<feature type="compositionally biased region" description="Low complexity" evidence="1">
    <location>
        <begin position="310"/>
        <end position="322"/>
    </location>
</feature>
<proteinExistence type="predicted"/>
<dbReference type="GeneID" id="25791394"/>
<evidence type="ECO:0000256" key="1">
    <source>
        <dbReference type="SAM" id="MobiDB-lite"/>
    </source>
</evidence>
<keyword evidence="2" id="KW-1133">Transmembrane helix</keyword>
<feature type="region of interest" description="Disordered" evidence="1">
    <location>
        <begin position="1"/>
        <end position="22"/>
    </location>
</feature>
<gene>
    <name evidence="3" type="ORF">TRIVIDRAFT_219158</name>
</gene>
<dbReference type="InParanoid" id="G9MIR7"/>
<keyword evidence="4" id="KW-1185">Reference proteome</keyword>
<evidence type="ECO:0000313" key="4">
    <source>
        <dbReference type="Proteomes" id="UP000007115"/>
    </source>
</evidence>
<dbReference type="OrthoDB" id="4899966at2759"/>
<comment type="caution">
    <text evidence="3">The sequence shown here is derived from an EMBL/GenBank/DDBJ whole genome shotgun (WGS) entry which is preliminary data.</text>
</comment>
<name>G9MIR7_HYPVG</name>
<feature type="compositionally biased region" description="Low complexity" evidence="1">
    <location>
        <begin position="349"/>
        <end position="362"/>
    </location>
</feature>
<reference evidence="3 4" key="1">
    <citation type="journal article" date="2011" name="Genome Biol.">
        <title>Comparative genome sequence analysis underscores mycoparasitism as the ancestral life style of Trichoderma.</title>
        <authorList>
            <person name="Kubicek C.P."/>
            <person name="Herrera-Estrella A."/>
            <person name="Seidl-Seiboth V."/>
            <person name="Martinez D.A."/>
            <person name="Druzhinina I.S."/>
            <person name="Thon M."/>
            <person name="Zeilinger S."/>
            <person name="Casas-Flores S."/>
            <person name="Horwitz B.A."/>
            <person name="Mukherjee P.K."/>
            <person name="Mukherjee M."/>
            <person name="Kredics L."/>
            <person name="Alcaraz L.D."/>
            <person name="Aerts A."/>
            <person name="Antal Z."/>
            <person name="Atanasova L."/>
            <person name="Cervantes-Badillo M.G."/>
            <person name="Challacombe J."/>
            <person name="Chertkov O."/>
            <person name="McCluskey K."/>
            <person name="Coulpier F."/>
            <person name="Deshpande N."/>
            <person name="von Doehren H."/>
            <person name="Ebbole D.J."/>
            <person name="Esquivel-Naranjo E.U."/>
            <person name="Fekete E."/>
            <person name="Flipphi M."/>
            <person name="Glaser F."/>
            <person name="Gomez-Rodriguez E.Y."/>
            <person name="Gruber S."/>
            <person name="Han C."/>
            <person name="Henrissat B."/>
            <person name="Hermosa R."/>
            <person name="Hernandez-Onate M."/>
            <person name="Karaffa L."/>
            <person name="Kosti I."/>
            <person name="Le Crom S."/>
            <person name="Lindquist E."/>
            <person name="Lucas S."/>
            <person name="Luebeck M."/>
            <person name="Luebeck P.S."/>
            <person name="Margeot A."/>
            <person name="Metz B."/>
            <person name="Misra M."/>
            <person name="Nevalainen H."/>
            <person name="Omann M."/>
            <person name="Packer N."/>
            <person name="Perrone G."/>
            <person name="Uresti-Rivera E.E."/>
            <person name="Salamov A."/>
            <person name="Schmoll M."/>
            <person name="Seiboth B."/>
            <person name="Shapiro H."/>
            <person name="Sukno S."/>
            <person name="Tamayo-Ramos J.A."/>
            <person name="Tisch D."/>
            <person name="Wiest A."/>
            <person name="Wilkinson H.H."/>
            <person name="Zhang M."/>
            <person name="Coutinho P.M."/>
            <person name="Kenerley C.M."/>
            <person name="Monte E."/>
            <person name="Baker S.E."/>
            <person name="Grigoriev I.V."/>
        </authorList>
    </citation>
    <scope>NUCLEOTIDE SEQUENCE [LARGE SCALE GENOMIC DNA]</scope>
    <source>
        <strain evidence="4">Gv29-8 / FGSC 10586</strain>
    </source>
</reference>
<dbReference type="RefSeq" id="XP_013959591.1">
    <property type="nucleotide sequence ID" value="XM_014104116.1"/>
</dbReference>
<evidence type="ECO:0000313" key="3">
    <source>
        <dbReference type="EMBL" id="EHK25383.1"/>
    </source>
</evidence>
<keyword evidence="2" id="KW-0472">Membrane</keyword>
<feature type="region of interest" description="Disordered" evidence="1">
    <location>
        <begin position="300"/>
        <end position="362"/>
    </location>
</feature>